<sequence length="620" mass="70002">MNTNNPRTLSGSRRLVRSWNESRDALRQIFGSTSLPSELPSKEDCSSALSHLPSSPHLTSQAVSEAATLFQFRKCFPAPQMSKMARWNAYSEKMSRPSPSFTEEFDTAARLAVNLLPRNWDQSYPLHVQNSVPSLSSNLELSDDPSTLFGDDPDANFLSICLGYSPTLPIPPERRVAFPAEKGKVRTVTIASALQLQLLPLHRTLYAALSRRSILRGPATRAKMSRMRYHEGESFVSGDYQSATDNFNLSNTVRLIQLLRTTSTHIPSAIWDLATEFFSRAVLCYEDKKNNVTYSTVQQSGQLMGNILSFPLLCLTNLTGVVLGLGVLRTKQLIRDRLLHINGDDIVFRSTPTEYTTWRDNLHHCGLVLEQSKTLVHPTVFTLNSTFFKARATHFPRQVFFFRAASFITPKLHPTLLPHAQITRANTLLSALSSMVSPFLYQGRITNVIRMMQRNRDCYVTSPTSLSTTVPPPLQSELIPKWHRFSRQLDHVRPLNIRGHQVSLGPPPQPLRYIPRSHRPKPELIWMDEMINRQMQFCRRRAPIPPGQLTMSFPKLPPSLCPMDPLPPHRRTHHYVPTPNTSRHGIGFRVSEHLRVYSSEHPPPPHPSFVPGPTLSAGPS</sequence>
<dbReference type="EMBL" id="MK231105">
    <property type="protein sequence ID" value="QED42953.1"/>
    <property type="molecule type" value="Genomic_RNA"/>
</dbReference>
<protein>
    <submittedName>
        <fullName evidence="2">Putative RdRp</fullName>
    </submittedName>
</protein>
<name>A0A7G3KFG6_9VIRU</name>
<feature type="region of interest" description="Disordered" evidence="1">
    <location>
        <begin position="597"/>
        <end position="620"/>
    </location>
</feature>
<dbReference type="Pfam" id="PF05919">
    <property type="entry name" value="Mitovir_RNA_pol"/>
    <property type="match status" value="1"/>
</dbReference>
<dbReference type="InterPro" id="IPR008686">
    <property type="entry name" value="RNA_pol_mitovir"/>
</dbReference>
<reference evidence="2" key="1">
    <citation type="submission" date="2018-11" db="EMBL/GenBank/DDBJ databases">
        <authorList>
            <person name="Jo Y."/>
            <person name="Cho W.K."/>
        </authorList>
    </citation>
    <scope>NUCLEOTIDE SEQUENCE</scope>
    <source>
        <strain evidence="2">Won</strain>
    </source>
</reference>
<accession>A0A7G3KFG6</accession>
<proteinExistence type="predicted"/>
<organism evidence="2">
    <name type="scientific">Leucocoprinus ourmiavirus B</name>
    <dbReference type="NCBI Taxonomy" id="2592720"/>
    <lineage>
        <taxon>Viruses</taxon>
        <taxon>Riboviria</taxon>
        <taxon>Orthornavirae</taxon>
        <taxon>Lenarviricota</taxon>
        <taxon>Miaviricetes</taxon>
        <taxon>Ourlivirales</taxon>
        <taxon>Botourmiaviridae</taxon>
        <taxon>Ourmiavirus</taxon>
    </lineage>
</organism>
<feature type="compositionally biased region" description="Pro residues" evidence="1">
    <location>
        <begin position="601"/>
        <end position="610"/>
    </location>
</feature>
<evidence type="ECO:0000313" key="2">
    <source>
        <dbReference type="EMBL" id="QED42953.1"/>
    </source>
</evidence>
<evidence type="ECO:0000256" key="1">
    <source>
        <dbReference type="SAM" id="MobiDB-lite"/>
    </source>
</evidence>